<feature type="transmembrane region" description="Helical" evidence="1">
    <location>
        <begin position="83"/>
        <end position="101"/>
    </location>
</feature>
<keyword evidence="1" id="KW-0812">Transmembrane</keyword>
<sequence length="587" mass="66040">MKHEVIQALISATRTSLVILTIWLINLQLNTGATAPAIASALILTMVQTNGSSLAKATGRMIGTIIGGLFVVAISGIGLVDAYVFNTILISFITLTAVYSYKYRDNTYLSYGYALCGLTASFAGFPVTLNPDVTFAFDKSVARVIGIFLSILITELGFLLMPTTNEKDALNSTINDYHRSLNNLLFNFIDMPCENVVQKVLTQVFPLANRVKIMLVDVRFSQFIDRQDSITVRPTYALMNAIISMIKLTVYARSWDNIALFRPSIKQAIHRIIERESNTFAELQNIQFAQDSRSQSIRFELFKLLKSVERYYHGSQKEQRDCPSLKAPNKGMLALTIVGLRTFVVLNLISVFWIESQWSSGFSAMMLTAAMLPIFAFIPFNGAIKSFSIAMPLCIVVGFIVNYVLMPVFPTELLFAAMLIYIFACTYAFFTSNAKYRLTFLFLGVFWAIPTSMDNTASFDFSSFVNNSMGYLIAVLILNLAFYLIPEPTTNSSLARVVRNYLSGKISTNAACNIVEYYSQYTSVLNYDEDLYHHFLSSLRMAEKKQLKEDVIGEDNQIQPDGHLSYDPLLPVDYSRKWFIMESDLKK</sequence>
<keyword evidence="1" id="KW-1133">Transmembrane helix</keyword>
<comment type="caution">
    <text evidence="2">The sequence shown here is derived from an EMBL/GenBank/DDBJ whole genome shotgun (WGS) entry which is preliminary data.</text>
</comment>
<feature type="transmembrane region" description="Helical" evidence="1">
    <location>
        <begin position="387"/>
        <end position="406"/>
    </location>
</feature>
<name>A0ABW7INR4_9VIBR</name>
<evidence type="ECO:0000313" key="3">
    <source>
        <dbReference type="Proteomes" id="UP001607125"/>
    </source>
</evidence>
<dbReference type="Pfam" id="PF04632">
    <property type="entry name" value="FUSC"/>
    <property type="match status" value="2"/>
</dbReference>
<keyword evidence="3" id="KW-1185">Reference proteome</keyword>
<dbReference type="Proteomes" id="UP001607125">
    <property type="component" value="Unassembled WGS sequence"/>
</dbReference>
<feature type="transmembrane region" description="Helical" evidence="1">
    <location>
        <begin position="468"/>
        <end position="486"/>
    </location>
</feature>
<evidence type="ECO:0000256" key="1">
    <source>
        <dbReference type="SAM" id="Phobius"/>
    </source>
</evidence>
<feature type="transmembrane region" description="Helical" evidence="1">
    <location>
        <begin position="5"/>
        <end position="25"/>
    </location>
</feature>
<feature type="transmembrane region" description="Helical" evidence="1">
    <location>
        <begin position="437"/>
        <end position="453"/>
    </location>
</feature>
<feature type="transmembrane region" description="Helical" evidence="1">
    <location>
        <begin position="412"/>
        <end position="430"/>
    </location>
</feature>
<proteinExistence type="predicted"/>
<dbReference type="InterPro" id="IPR006726">
    <property type="entry name" value="PHBA_efflux_AaeB/fusaric-R"/>
</dbReference>
<feature type="transmembrane region" description="Helical" evidence="1">
    <location>
        <begin position="108"/>
        <end position="129"/>
    </location>
</feature>
<reference evidence="2 3" key="1">
    <citation type="submission" date="2024-10" db="EMBL/GenBank/DDBJ databases">
        <authorList>
            <person name="Yibar A."/>
            <person name="Saticioglu I.B."/>
            <person name="Duman M."/>
            <person name="Ajmi N."/>
            <person name="Gurler F."/>
            <person name="Ay H."/>
            <person name="Onuk E."/>
            <person name="Guler S."/>
            <person name="Romalde J.L."/>
        </authorList>
    </citation>
    <scope>NUCLEOTIDE SEQUENCE [LARGE SCALE GENOMIC DNA]</scope>
    <source>
        <strain evidence="2 3">1-TCBS-B</strain>
    </source>
</reference>
<feature type="transmembrane region" description="Helical" evidence="1">
    <location>
        <begin position="59"/>
        <end position="77"/>
    </location>
</feature>
<feature type="transmembrane region" description="Helical" evidence="1">
    <location>
        <begin position="360"/>
        <end position="380"/>
    </location>
</feature>
<feature type="transmembrane region" description="Helical" evidence="1">
    <location>
        <begin position="141"/>
        <end position="161"/>
    </location>
</feature>
<feature type="transmembrane region" description="Helical" evidence="1">
    <location>
        <begin position="333"/>
        <end position="354"/>
    </location>
</feature>
<evidence type="ECO:0000313" key="2">
    <source>
        <dbReference type="EMBL" id="MFH0263221.1"/>
    </source>
</evidence>
<keyword evidence="1" id="KW-0472">Membrane</keyword>
<dbReference type="RefSeq" id="WP_394630102.1">
    <property type="nucleotide sequence ID" value="NZ_JBIHSF010000011.1"/>
</dbReference>
<protein>
    <submittedName>
        <fullName evidence="2">FUSC family protein</fullName>
    </submittedName>
</protein>
<gene>
    <name evidence="2" type="ORF">ACGRH2_22765</name>
</gene>
<accession>A0ABW7INR4</accession>
<dbReference type="EMBL" id="JBIHSF010000011">
    <property type="protein sequence ID" value="MFH0263221.1"/>
    <property type="molecule type" value="Genomic_DNA"/>
</dbReference>
<feature type="transmembrane region" description="Helical" evidence="1">
    <location>
        <begin position="31"/>
        <end position="47"/>
    </location>
</feature>
<organism evidence="2 3">
    <name type="scientific">Vibrio barjaei</name>
    <dbReference type="NCBI Taxonomy" id="1676683"/>
    <lineage>
        <taxon>Bacteria</taxon>
        <taxon>Pseudomonadati</taxon>
        <taxon>Pseudomonadota</taxon>
        <taxon>Gammaproteobacteria</taxon>
        <taxon>Vibrionales</taxon>
        <taxon>Vibrionaceae</taxon>
        <taxon>Vibrio</taxon>
    </lineage>
</organism>